<gene>
    <name evidence="2" type="ORF">PISMIDRAFT_10722</name>
</gene>
<evidence type="ECO:0000313" key="2">
    <source>
        <dbReference type="EMBL" id="KIK23763.1"/>
    </source>
</evidence>
<name>A0A0C9ZVR3_9AGAM</name>
<dbReference type="Proteomes" id="UP000054018">
    <property type="component" value="Unassembled WGS sequence"/>
</dbReference>
<keyword evidence="3" id="KW-1185">Reference proteome</keyword>
<keyword evidence="1" id="KW-0812">Transmembrane</keyword>
<dbReference type="AlphaFoldDB" id="A0A0C9ZVR3"/>
<dbReference type="EMBL" id="KN833723">
    <property type="protein sequence ID" value="KIK23763.1"/>
    <property type="molecule type" value="Genomic_DNA"/>
</dbReference>
<sequence length="145" mass="16587">MSTVPALPLPSSQHSALVTNEFTLLDPHMRESLYEKVRFVTTFLFAVIGLGIHLVWQLPSRGRPLSYAEILRCWAKAVIKRQRAVYSMEEAQEEYEDHASDIITVVGQDEYNKFLENLLGALKECPSSASAEIQRGFRKEWVFLE</sequence>
<reference evidence="2 3" key="1">
    <citation type="submission" date="2014-04" db="EMBL/GenBank/DDBJ databases">
        <authorList>
            <consortium name="DOE Joint Genome Institute"/>
            <person name="Kuo A."/>
            <person name="Kohler A."/>
            <person name="Costa M.D."/>
            <person name="Nagy L.G."/>
            <person name="Floudas D."/>
            <person name="Copeland A."/>
            <person name="Barry K.W."/>
            <person name="Cichocki N."/>
            <person name="Veneault-Fourrey C."/>
            <person name="LaButti K."/>
            <person name="Lindquist E.A."/>
            <person name="Lipzen A."/>
            <person name="Lundell T."/>
            <person name="Morin E."/>
            <person name="Murat C."/>
            <person name="Sun H."/>
            <person name="Tunlid A."/>
            <person name="Henrissat B."/>
            <person name="Grigoriev I.V."/>
            <person name="Hibbett D.S."/>
            <person name="Martin F."/>
            <person name="Nordberg H.P."/>
            <person name="Cantor M.N."/>
            <person name="Hua S.X."/>
        </authorList>
    </citation>
    <scope>NUCLEOTIDE SEQUENCE [LARGE SCALE GENOMIC DNA]</scope>
    <source>
        <strain evidence="2 3">441</strain>
    </source>
</reference>
<dbReference type="OrthoDB" id="2675843at2759"/>
<reference evidence="3" key="2">
    <citation type="submission" date="2015-01" db="EMBL/GenBank/DDBJ databases">
        <title>Evolutionary Origins and Diversification of the Mycorrhizal Mutualists.</title>
        <authorList>
            <consortium name="DOE Joint Genome Institute"/>
            <consortium name="Mycorrhizal Genomics Consortium"/>
            <person name="Kohler A."/>
            <person name="Kuo A."/>
            <person name="Nagy L.G."/>
            <person name="Floudas D."/>
            <person name="Copeland A."/>
            <person name="Barry K.W."/>
            <person name="Cichocki N."/>
            <person name="Veneault-Fourrey C."/>
            <person name="LaButti K."/>
            <person name="Lindquist E.A."/>
            <person name="Lipzen A."/>
            <person name="Lundell T."/>
            <person name="Morin E."/>
            <person name="Murat C."/>
            <person name="Riley R."/>
            <person name="Ohm R."/>
            <person name="Sun H."/>
            <person name="Tunlid A."/>
            <person name="Henrissat B."/>
            <person name="Grigoriev I.V."/>
            <person name="Hibbett D.S."/>
            <person name="Martin F."/>
        </authorList>
    </citation>
    <scope>NUCLEOTIDE SEQUENCE [LARGE SCALE GENOMIC DNA]</scope>
    <source>
        <strain evidence="3">441</strain>
    </source>
</reference>
<keyword evidence="1" id="KW-0472">Membrane</keyword>
<evidence type="ECO:0000313" key="3">
    <source>
        <dbReference type="Proteomes" id="UP000054018"/>
    </source>
</evidence>
<proteinExistence type="predicted"/>
<keyword evidence="1" id="KW-1133">Transmembrane helix</keyword>
<feature type="transmembrane region" description="Helical" evidence="1">
    <location>
        <begin position="37"/>
        <end position="56"/>
    </location>
</feature>
<dbReference type="HOGENOM" id="CLU_1787586_0_0_1"/>
<evidence type="ECO:0000256" key="1">
    <source>
        <dbReference type="SAM" id="Phobius"/>
    </source>
</evidence>
<protein>
    <submittedName>
        <fullName evidence="2">Uncharacterized protein</fullName>
    </submittedName>
</protein>
<accession>A0A0C9ZVR3</accession>
<organism evidence="2 3">
    <name type="scientific">Pisolithus microcarpus 441</name>
    <dbReference type="NCBI Taxonomy" id="765257"/>
    <lineage>
        <taxon>Eukaryota</taxon>
        <taxon>Fungi</taxon>
        <taxon>Dikarya</taxon>
        <taxon>Basidiomycota</taxon>
        <taxon>Agaricomycotina</taxon>
        <taxon>Agaricomycetes</taxon>
        <taxon>Agaricomycetidae</taxon>
        <taxon>Boletales</taxon>
        <taxon>Sclerodermatineae</taxon>
        <taxon>Pisolithaceae</taxon>
        <taxon>Pisolithus</taxon>
    </lineage>
</organism>